<comment type="subcellular location">
    <subcellularLocation>
        <location evidence="4">Cell membrane</location>
        <topology evidence="4">Peripheral membrane protein</topology>
        <orientation evidence="4">Cytoplasmic side</orientation>
    </subcellularLocation>
</comment>
<dbReference type="Gene3D" id="3.30.540.10">
    <property type="entry name" value="Fructose-1,6-Bisphosphatase, subunit A, domain 1"/>
    <property type="match status" value="1"/>
</dbReference>
<gene>
    <name evidence="4 6" type="primary">cysQ</name>
    <name evidence="6" type="ORF">DI487_03740</name>
</gene>
<evidence type="ECO:0000313" key="6">
    <source>
        <dbReference type="EMBL" id="AWM13065.1"/>
    </source>
</evidence>
<dbReference type="GO" id="GO:0005886">
    <property type="term" value="C:plasma membrane"/>
    <property type="evidence" value="ECO:0007669"/>
    <property type="project" value="UniProtKB-SubCell"/>
</dbReference>
<dbReference type="HAMAP" id="MF_02095">
    <property type="entry name" value="CysQ"/>
    <property type="match status" value="1"/>
</dbReference>
<dbReference type="InterPro" id="IPR000760">
    <property type="entry name" value="Inositol_monophosphatase-like"/>
</dbReference>
<dbReference type="GO" id="GO:0000287">
    <property type="term" value="F:magnesium ion binding"/>
    <property type="evidence" value="ECO:0007669"/>
    <property type="project" value="UniProtKB-UniRule"/>
</dbReference>
<dbReference type="CDD" id="cd01638">
    <property type="entry name" value="CysQ"/>
    <property type="match status" value="1"/>
</dbReference>
<dbReference type="AlphaFoldDB" id="A0A2U8QT96"/>
<comment type="cofactor">
    <cofactor evidence="4 5">
        <name>Mg(2+)</name>
        <dbReference type="ChEBI" id="CHEBI:18420"/>
    </cofactor>
</comment>
<comment type="catalytic activity">
    <reaction evidence="1 4">
        <text>adenosine 3',5'-bisphosphate + H2O = AMP + phosphate</text>
        <dbReference type="Rhea" id="RHEA:10040"/>
        <dbReference type="ChEBI" id="CHEBI:15377"/>
        <dbReference type="ChEBI" id="CHEBI:43474"/>
        <dbReference type="ChEBI" id="CHEBI:58343"/>
        <dbReference type="ChEBI" id="CHEBI:456215"/>
        <dbReference type="EC" id="3.1.3.7"/>
    </reaction>
</comment>
<accession>A0A2U8QT96</accession>
<name>A0A2U8QT96_9FLAO</name>
<evidence type="ECO:0000256" key="2">
    <source>
        <dbReference type="ARBA" id="ARBA00022723"/>
    </source>
</evidence>
<dbReference type="OrthoDB" id="9772456at2"/>
<feature type="binding site" evidence="5">
    <location>
        <position position="85"/>
    </location>
    <ligand>
        <name>Mg(2+)</name>
        <dbReference type="ChEBI" id="CHEBI:18420"/>
        <label>1</label>
        <note>catalytic</note>
    </ligand>
</feature>
<dbReference type="SUPFAM" id="SSF56655">
    <property type="entry name" value="Carbohydrate phosphatase"/>
    <property type="match status" value="1"/>
</dbReference>
<feature type="binding site" evidence="4">
    <location>
        <position position="88"/>
    </location>
    <ligand>
        <name>Mg(2+)</name>
        <dbReference type="ChEBI" id="CHEBI:18420"/>
        <label>2</label>
    </ligand>
</feature>
<feature type="binding site" evidence="5">
    <location>
        <position position="87"/>
    </location>
    <ligand>
        <name>Mg(2+)</name>
        <dbReference type="ChEBI" id="CHEBI:18420"/>
        <label>1</label>
        <note>catalytic</note>
    </ligand>
</feature>
<dbReference type="InterPro" id="IPR050725">
    <property type="entry name" value="CysQ/Inositol_MonoPase"/>
</dbReference>
<dbReference type="Pfam" id="PF00459">
    <property type="entry name" value="Inositol_P"/>
    <property type="match status" value="1"/>
</dbReference>
<feature type="binding site" evidence="4">
    <location>
        <position position="85"/>
    </location>
    <ligand>
        <name>Mg(2+)</name>
        <dbReference type="ChEBI" id="CHEBI:18420"/>
        <label>1</label>
    </ligand>
</feature>
<dbReference type="Gene3D" id="3.40.190.80">
    <property type="match status" value="1"/>
</dbReference>
<dbReference type="EMBL" id="CP029463">
    <property type="protein sequence ID" value="AWM13065.1"/>
    <property type="molecule type" value="Genomic_DNA"/>
</dbReference>
<comment type="similarity">
    <text evidence="4">Belongs to the inositol monophosphatase superfamily. CysQ family.</text>
</comment>
<dbReference type="GO" id="GO:0000103">
    <property type="term" value="P:sulfate assimilation"/>
    <property type="evidence" value="ECO:0007669"/>
    <property type="project" value="TreeGrafter"/>
</dbReference>
<dbReference type="NCBIfam" id="TIGR01331">
    <property type="entry name" value="bisphos_cysQ"/>
    <property type="match status" value="1"/>
</dbReference>
<dbReference type="PANTHER" id="PTHR43028">
    <property type="entry name" value="3'(2'),5'-BISPHOSPHATE NUCLEOTIDASE 1"/>
    <property type="match status" value="1"/>
</dbReference>
<evidence type="ECO:0000256" key="5">
    <source>
        <dbReference type="PIRSR" id="PIRSR600760-2"/>
    </source>
</evidence>
<keyword evidence="4" id="KW-1003">Cell membrane</keyword>
<dbReference type="InterPro" id="IPR020583">
    <property type="entry name" value="Inositol_monoP_metal-BS"/>
</dbReference>
<feature type="binding site" evidence="4">
    <location>
        <position position="87"/>
    </location>
    <ligand>
        <name>Mg(2+)</name>
        <dbReference type="ChEBI" id="CHEBI:18420"/>
        <label>1</label>
    </ligand>
</feature>
<organism evidence="6 7">
    <name type="scientific">Flavobacterium sediminis</name>
    <dbReference type="NCBI Taxonomy" id="2201181"/>
    <lineage>
        <taxon>Bacteria</taxon>
        <taxon>Pseudomonadati</taxon>
        <taxon>Bacteroidota</taxon>
        <taxon>Flavobacteriia</taxon>
        <taxon>Flavobacteriales</taxon>
        <taxon>Flavobacteriaceae</taxon>
        <taxon>Flavobacterium</taxon>
    </lineage>
</organism>
<keyword evidence="7" id="KW-1185">Reference proteome</keyword>
<evidence type="ECO:0000256" key="1">
    <source>
        <dbReference type="ARBA" id="ARBA00001625"/>
    </source>
</evidence>
<dbReference type="GO" id="GO:0008441">
    <property type="term" value="F:3'(2'),5'-bisphosphate nucleotidase activity"/>
    <property type="evidence" value="ECO:0007669"/>
    <property type="project" value="UniProtKB-UniRule"/>
</dbReference>
<keyword evidence="3 4" id="KW-0460">Magnesium</keyword>
<keyword evidence="4" id="KW-0378">Hydrolase</keyword>
<protein>
    <recommendedName>
        <fullName evidence="4">3'(2'),5'-bisphosphate nucleotidase CysQ</fullName>
        <ecNumber evidence="4">3.1.3.7</ecNumber>
    </recommendedName>
    <alternativeName>
        <fullName evidence="4">3'(2'),5-bisphosphonucleoside 3'(2')-phosphohydrolase</fullName>
    </alternativeName>
    <alternativeName>
        <fullName evidence="4">3'-phosphoadenosine 5'-phosphate phosphatase</fullName>
        <shortName evidence="4">PAP phosphatase</shortName>
    </alternativeName>
</protein>
<sequence>MLNKNFEIAIQAAVKAGEKVNEIYNNFDGEVIVKEDDSPLTIADKESNEIIKNFLTATDIPIISEEIKNADYSLRKTWNTCWLVDPLDGTKEFIKRNGQFTVNIALIEQGRPVFGVIYVPVSKELYVGFVTEKESYYYKNVNAVFSLEDYMKNAVLLQPVSPLSEINVVCSNSHLNEETEQFIKELEKDFTKINKVNAGSSLKFCLVASGKAHVYPRLAPTMEWDTAAGQAICNAVGVKVINQETGKELQYNKENLLNPSFVVENE</sequence>
<feature type="binding site" evidence="5">
    <location>
        <position position="225"/>
    </location>
    <ligand>
        <name>Mg(2+)</name>
        <dbReference type="ChEBI" id="CHEBI:18420"/>
        <label>1</label>
        <note>catalytic</note>
    </ligand>
</feature>
<comment type="function">
    <text evidence="4">Converts adenosine-3',5'-bisphosphate (PAP) to AMP.</text>
</comment>
<dbReference type="EC" id="3.1.3.7" evidence="4"/>
<feature type="binding site" evidence="4">
    <location>
        <position position="85"/>
    </location>
    <ligand>
        <name>Mg(2+)</name>
        <dbReference type="ChEBI" id="CHEBI:18420"/>
        <label>2</label>
    </ligand>
</feature>
<feature type="binding site" evidence="4">
    <location>
        <position position="65"/>
    </location>
    <ligand>
        <name>substrate</name>
    </ligand>
</feature>
<keyword evidence="4" id="KW-0472">Membrane</keyword>
<dbReference type="PANTHER" id="PTHR43028:SF5">
    <property type="entry name" value="3'(2'),5'-BISPHOSPHATE NUCLEOTIDASE 1"/>
    <property type="match status" value="1"/>
</dbReference>
<dbReference type="KEGG" id="fse:DI487_03740"/>
<reference evidence="6 7" key="1">
    <citation type="submission" date="2018-05" db="EMBL/GenBank/DDBJ databases">
        <title>Flavobacterium sp. MEBiC07310.</title>
        <authorList>
            <person name="Baek K."/>
        </authorList>
    </citation>
    <scope>NUCLEOTIDE SEQUENCE [LARGE SCALE GENOMIC DNA]</scope>
    <source>
        <strain evidence="6 7">MEBiC07310</strain>
    </source>
</reference>
<feature type="binding site" evidence="5">
    <location>
        <position position="88"/>
    </location>
    <ligand>
        <name>Mg(2+)</name>
        <dbReference type="ChEBI" id="CHEBI:18420"/>
        <label>1</label>
        <note>catalytic</note>
    </ligand>
</feature>
<proteinExistence type="inferred from homology"/>
<feature type="binding site" evidence="5">
    <location>
        <position position="65"/>
    </location>
    <ligand>
        <name>Mg(2+)</name>
        <dbReference type="ChEBI" id="CHEBI:18420"/>
        <label>1</label>
        <note>catalytic</note>
    </ligand>
</feature>
<dbReference type="PROSITE" id="PS00629">
    <property type="entry name" value="IMP_1"/>
    <property type="match status" value="1"/>
</dbReference>
<dbReference type="Proteomes" id="UP000245429">
    <property type="component" value="Chromosome"/>
</dbReference>
<evidence type="ECO:0000313" key="7">
    <source>
        <dbReference type="Proteomes" id="UP000245429"/>
    </source>
</evidence>
<keyword evidence="2 4" id="KW-0479">Metal-binding</keyword>
<evidence type="ECO:0000256" key="4">
    <source>
        <dbReference type="HAMAP-Rule" id="MF_02095"/>
    </source>
</evidence>
<dbReference type="InterPro" id="IPR006240">
    <property type="entry name" value="CysQ"/>
</dbReference>
<feature type="binding site" evidence="4">
    <location>
        <position position="225"/>
    </location>
    <ligand>
        <name>substrate</name>
    </ligand>
</feature>
<dbReference type="GO" id="GO:0050427">
    <property type="term" value="P:3'-phosphoadenosine 5'-phosphosulfate metabolic process"/>
    <property type="evidence" value="ECO:0007669"/>
    <property type="project" value="TreeGrafter"/>
</dbReference>
<feature type="binding site" evidence="4">
    <location>
        <begin position="87"/>
        <end position="90"/>
    </location>
    <ligand>
        <name>substrate</name>
    </ligand>
</feature>
<feature type="binding site" evidence="4">
    <location>
        <position position="225"/>
    </location>
    <ligand>
        <name>Mg(2+)</name>
        <dbReference type="ChEBI" id="CHEBI:18420"/>
        <label>2</label>
    </ligand>
</feature>
<evidence type="ECO:0000256" key="3">
    <source>
        <dbReference type="ARBA" id="ARBA00022842"/>
    </source>
</evidence>
<feature type="binding site" evidence="4">
    <location>
        <position position="65"/>
    </location>
    <ligand>
        <name>Mg(2+)</name>
        <dbReference type="ChEBI" id="CHEBI:18420"/>
        <label>1</label>
    </ligand>
</feature>